<keyword evidence="3" id="KW-1185">Reference proteome</keyword>
<dbReference type="AlphaFoldDB" id="A0AAV2GQ71"/>
<sequence length="89" mass="10020">MSKRASDPVKHSMPGLAPVIEHSAISFFPNLPYKRMKQQLSKPIRPNTRIIKLQHPNTCFRACGKGPTMDRSQEPVPNPHSKLTASEKM</sequence>
<dbReference type="Proteomes" id="UP001497516">
    <property type="component" value="Chromosome 9"/>
</dbReference>
<gene>
    <name evidence="2" type="ORF">LTRI10_LOCUS50830</name>
</gene>
<accession>A0AAV2GQ71</accession>
<name>A0AAV2GQ71_9ROSI</name>
<organism evidence="2 3">
    <name type="scientific">Linum trigynum</name>
    <dbReference type="NCBI Taxonomy" id="586398"/>
    <lineage>
        <taxon>Eukaryota</taxon>
        <taxon>Viridiplantae</taxon>
        <taxon>Streptophyta</taxon>
        <taxon>Embryophyta</taxon>
        <taxon>Tracheophyta</taxon>
        <taxon>Spermatophyta</taxon>
        <taxon>Magnoliopsida</taxon>
        <taxon>eudicotyledons</taxon>
        <taxon>Gunneridae</taxon>
        <taxon>Pentapetalae</taxon>
        <taxon>rosids</taxon>
        <taxon>fabids</taxon>
        <taxon>Malpighiales</taxon>
        <taxon>Linaceae</taxon>
        <taxon>Linum</taxon>
    </lineage>
</organism>
<dbReference type="EMBL" id="OZ034822">
    <property type="protein sequence ID" value="CAL1411475.1"/>
    <property type="molecule type" value="Genomic_DNA"/>
</dbReference>
<proteinExistence type="predicted"/>
<evidence type="ECO:0000313" key="2">
    <source>
        <dbReference type="EMBL" id="CAL1411475.1"/>
    </source>
</evidence>
<reference evidence="2 3" key="1">
    <citation type="submission" date="2024-04" db="EMBL/GenBank/DDBJ databases">
        <authorList>
            <person name="Fracassetti M."/>
        </authorList>
    </citation>
    <scope>NUCLEOTIDE SEQUENCE [LARGE SCALE GENOMIC DNA]</scope>
</reference>
<evidence type="ECO:0000313" key="3">
    <source>
        <dbReference type="Proteomes" id="UP001497516"/>
    </source>
</evidence>
<protein>
    <submittedName>
        <fullName evidence="2">Uncharacterized protein</fullName>
    </submittedName>
</protein>
<feature type="region of interest" description="Disordered" evidence="1">
    <location>
        <begin position="63"/>
        <end position="89"/>
    </location>
</feature>
<evidence type="ECO:0000256" key="1">
    <source>
        <dbReference type="SAM" id="MobiDB-lite"/>
    </source>
</evidence>